<proteinExistence type="predicted"/>
<keyword evidence="2" id="KW-1185">Reference proteome</keyword>
<reference evidence="1" key="2">
    <citation type="submission" date="2022-04" db="EMBL/GenBank/DDBJ databases">
        <title>Complete Genome Sequence of Flavobacterium sediminilitoris YSM-43, Isolated from a Tidal Sediment.</title>
        <authorList>
            <person name="Lee P.A."/>
        </authorList>
    </citation>
    <scope>NUCLEOTIDE SEQUENCE</scope>
    <source>
        <strain evidence="1">YSM-43</strain>
    </source>
</reference>
<organism evidence="1 2">
    <name type="scientific">Flavobacterium sediminilitoris</name>
    <dbReference type="NCBI Taxonomy" id="2024526"/>
    <lineage>
        <taxon>Bacteria</taxon>
        <taxon>Pseudomonadati</taxon>
        <taxon>Bacteroidota</taxon>
        <taxon>Flavobacteriia</taxon>
        <taxon>Flavobacteriales</taxon>
        <taxon>Flavobacteriaceae</taxon>
        <taxon>Flavobacterium</taxon>
    </lineage>
</organism>
<evidence type="ECO:0000313" key="2">
    <source>
        <dbReference type="Proteomes" id="UP000830454"/>
    </source>
</evidence>
<accession>A0ABY4HR01</accession>
<evidence type="ECO:0000313" key="1">
    <source>
        <dbReference type="EMBL" id="UOX35322.1"/>
    </source>
</evidence>
<dbReference type="RefSeq" id="WP_246918541.1">
    <property type="nucleotide sequence ID" value="NZ_CP090145.1"/>
</dbReference>
<dbReference type="EMBL" id="CP090145">
    <property type="protein sequence ID" value="UOX35322.1"/>
    <property type="molecule type" value="Genomic_DNA"/>
</dbReference>
<gene>
    <name evidence="1" type="ORF">LXD69_07325</name>
</gene>
<dbReference type="Proteomes" id="UP000830454">
    <property type="component" value="Chromosome"/>
</dbReference>
<reference evidence="1" key="1">
    <citation type="submission" date="2021-12" db="EMBL/GenBank/DDBJ databases">
        <authorList>
            <person name="Cha I.-T."/>
            <person name="Lee K.-E."/>
            <person name="Park S.-J."/>
        </authorList>
    </citation>
    <scope>NUCLEOTIDE SEQUENCE</scope>
    <source>
        <strain evidence="1">YSM-43</strain>
    </source>
</reference>
<sequence>MRISYTIPQKWNDLTEWQLKRIGKLTLSKEKMPHRLFISMLISILLMPKRSLKGYIKSFYLFTQVPLLVLEEYCGFIFEEEEYLTKFPEKFKIGKTYVYGPGKRLSNITINEMSYADTFFYNWINGKKDVDLHRLAAVLYREKSPSPSPEDIRAPFNKLLLPVNADLTDKIPLADKLIIALAYQGCRQLFSKRHPIIFPKPPDEEKTPEAAKKNKKAYQPFEKIIHAMAMDEIQVFGNLQQTEQANAAQFFKIYEESIIRQRERERLAKKK</sequence>
<name>A0ABY4HR01_9FLAO</name>
<protein>
    <submittedName>
        <fullName evidence="1">Uncharacterized protein</fullName>
    </submittedName>
</protein>